<reference evidence="2" key="2">
    <citation type="submission" date="2023-04" db="EMBL/GenBank/DDBJ databases">
        <authorList>
            <person name="Bu L."/>
            <person name="Lu L."/>
            <person name="Laidemitt M.R."/>
            <person name="Zhang S.M."/>
            <person name="Mutuku M."/>
            <person name="Mkoji G."/>
            <person name="Steinauer M."/>
            <person name="Loker E.S."/>
        </authorList>
    </citation>
    <scope>NUCLEOTIDE SEQUENCE</scope>
    <source>
        <strain evidence="2">KasaAsao</strain>
        <tissue evidence="2">Whole Snail</tissue>
    </source>
</reference>
<organism evidence="2 3">
    <name type="scientific">Biomphalaria pfeifferi</name>
    <name type="common">Bloodfluke planorb</name>
    <name type="synonym">Freshwater snail</name>
    <dbReference type="NCBI Taxonomy" id="112525"/>
    <lineage>
        <taxon>Eukaryota</taxon>
        <taxon>Metazoa</taxon>
        <taxon>Spiralia</taxon>
        <taxon>Lophotrochozoa</taxon>
        <taxon>Mollusca</taxon>
        <taxon>Gastropoda</taxon>
        <taxon>Heterobranchia</taxon>
        <taxon>Euthyneura</taxon>
        <taxon>Panpulmonata</taxon>
        <taxon>Hygrophila</taxon>
        <taxon>Lymnaeoidea</taxon>
        <taxon>Planorbidae</taxon>
        <taxon>Biomphalaria</taxon>
    </lineage>
</organism>
<keyword evidence="3" id="KW-1185">Reference proteome</keyword>
<gene>
    <name evidence="2" type="ORF">Bpfe_006202</name>
</gene>
<evidence type="ECO:0000256" key="1">
    <source>
        <dbReference type="SAM" id="SignalP"/>
    </source>
</evidence>
<keyword evidence="1" id="KW-0732">Signal</keyword>
<dbReference type="EMBL" id="JASAOG010000017">
    <property type="protein sequence ID" value="KAK0064543.1"/>
    <property type="molecule type" value="Genomic_DNA"/>
</dbReference>
<evidence type="ECO:0000313" key="3">
    <source>
        <dbReference type="Proteomes" id="UP001233172"/>
    </source>
</evidence>
<reference evidence="2" key="1">
    <citation type="journal article" date="2023" name="PLoS Negl. Trop. Dis.">
        <title>A genome sequence for Biomphalaria pfeifferi, the major vector snail for the human-infecting parasite Schistosoma mansoni.</title>
        <authorList>
            <person name="Bu L."/>
            <person name="Lu L."/>
            <person name="Laidemitt M.R."/>
            <person name="Zhang S.M."/>
            <person name="Mutuku M."/>
            <person name="Mkoji G."/>
            <person name="Steinauer M."/>
            <person name="Loker E.S."/>
        </authorList>
    </citation>
    <scope>NUCLEOTIDE SEQUENCE</scope>
    <source>
        <strain evidence="2">KasaAsao</strain>
    </source>
</reference>
<protein>
    <submittedName>
        <fullName evidence="2">Uncharacterized protein</fullName>
    </submittedName>
</protein>
<proteinExistence type="predicted"/>
<name>A0AAD8C1I5_BIOPF</name>
<feature type="chain" id="PRO_5041924195" evidence="1">
    <location>
        <begin position="36"/>
        <end position="272"/>
    </location>
</feature>
<accession>A0AAD8C1I5</accession>
<dbReference type="AlphaFoldDB" id="A0AAD8C1I5"/>
<sequence>MTSRVRRNYNTSFIMRVDILLCCFVAVLIKQQVDGLEVCDVLQVIDSVEWNLVKLVKSVNATLSKYRNCKCDEDTVLQNEWKLAFRGTSGTRQSVYYAYKDGLGIPSSIESGCKQVGKPLACSSHYRNDLILDNWNGISEVALAIYKNDVRVHHVIFDAAGSTYMNWLDKARVKSSSWSDLPTSVANIFSIAGHQDASLRRTFFLNKSYGTCPNDFGWFVAIDNENGGCSWEKNAAFPLFKYATGSTALNWNDGNIGRADYFAVLVKYYNTP</sequence>
<feature type="signal peptide" evidence="1">
    <location>
        <begin position="1"/>
        <end position="35"/>
    </location>
</feature>
<dbReference type="Proteomes" id="UP001233172">
    <property type="component" value="Unassembled WGS sequence"/>
</dbReference>
<comment type="caution">
    <text evidence="2">The sequence shown here is derived from an EMBL/GenBank/DDBJ whole genome shotgun (WGS) entry which is preliminary data.</text>
</comment>
<evidence type="ECO:0000313" key="2">
    <source>
        <dbReference type="EMBL" id="KAK0064543.1"/>
    </source>
</evidence>